<dbReference type="Proteomes" id="UP001324427">
    <property type="component" value="Unassembled WGS sequence"/>
</dbReference>
<sequence>MSDLATPSSEGSHSSLRPRPLNFSRPRPTQADSTQKLQHDATGSAATGVSTFHEPSRDLPAEPRFSIDSQQTSSARSVNSAASEFAWDGQSGELRSKRRPHEYEHAQRYSRGFSRSATSDSQASNSTAVGSDRPLLSELPGSQPPPIPAKLPKIVKRMSVDQQSEHRSISSSARGDFEDDASHHTVSVDGEGGILPEGKWSSSGYDTSGLSVAEIHKLRKKGINPALYAEMKAARKGKGKWVGPLVGNTYIG</sequence>
<evidence type="ECO:0000256" key="1">
    <source>
        <dbReference type="SAM" id="MobiDB-lite"/>
    </source>
</evidence>
<feature type="compositionally biased region" description="Polar residues" evidence="1">
    <location>
        <begin position="1"/>
        <end position="15"/>
    </location>
</feature>
<dbReference type="AlphaFoldDB" id="A0AAV9J904"/>
<dbReference type="EMBL" id="JAVFHQ010000055">
    <property type="protein sequence ID" value="KAK4541236.1"/>
    <property type="molecule type" value="Genomic_DNA"/>
</dbReference>
<accession>A0AAV9J904</accession>
<evidence type="ECO:0000313" key="3">
    <source>
        <dbReference type="Proteomes" id="UP001324427"/>
    </source>
</evidence>
<feature type="compositionally biased region" description="Polar residues" evidence="1">
    <location>
        <begin position="113"/>
        <end position="129"/>
    </location>
</feature>
<evidence type="ECO:0000313" key="2">
    <source>
        <dbReference type="EMBL" id="KAK4541236.1"/>
    </source>
</evidence>
<organism evidence="2 3">
    <name type="scientific">Oleoguttula mirabilis</name>
    <dbReference type="NCBI Taxonomy" id="1507867"/>
    <lineage>
        <taxon>Eukaryota</taxon>
        <taxon>Fungi</taxon>
        <taxon>Dikarya</taxon>
        <taxon>Ascomycota</taxon>
        <taxon>Pezizomycotina</taxon>
        <taxon>Dothideomycetes</taxon>
        <taxon>Dothideomycetidae</taxon>
        <taxon>Mycosphaerellales</taxon>
        <taxon>Teratosphaeriaceae</taxon>
        <taxon>Oleoguttula</taxon>
    </lineage>
</organism>
<keyword evidence="3" id="KW-1185">Reference proteome</keyword>
<name>A0AAV9J904_9PEZI</name>
<gene>
    <name evidence="2" type="ORF">LTR36_008152</name>
</gene>
<feature type="region of interest" description="Disordered" evidence="1">
    <location>
        <begin position="1"/>
        <end position="200"/>
    </location>
</feature>
<feature type="compositionally biased region" description="Polar residues" evidence="1">
    <location>
        <begin position="67"/>
        <end position="82"/>
    </location>
</feature>
<proteinExistence type="predicted"/>
<protein>
    <submittedName>
        <fullName evidence="2">Uncharacterized protein</fullName>
    </submittedName>
</protein>
<comment type="caution">
    <text evidence="2">The sequence shown here is derived from an EMBL/GenBank/DDBJ whole genome shotgun (WGS) entry which is preliminary data.</text>
</comment>
<reference evidence="2 3" key="1">
    <citation type="submission" date="2021-11" db="EMBL/GenBank/DDBJ databases">
        <title>Black yeast isolated from Biological Soil Crust.</title>
        <authorList>
            <person name="Kurbessoian T."/>
        </authorList>
    </citation>
    <scope>NUCLEOTIDE SEQUENCE [LARGE SCALE GENOMIC DNA]</scope>
    <source>
        <strain evidence="2 3">CCFEE 5522</strain>
    </source>
</reference>